<dbReference type="Pfam" id="PF02146">
    <property type="entry name" value="SIR2"/>
    <property type="match status" value="1"/>
</dbReference>
<dbReference type="Proteomes" id="UP000002407">
    <property type="component" value="Chromosome"/>
</dbReference>
<organism evidence="6 7">
    <name type="scientific">Campylobacter hominis (strain ATCC BAA-381 / DSM 21671 / CCUG 45161 / LMG 19568 / NCTC 13146 / CH001A)</name>
    <dbReference type="NCBI Taxonomy" id="360107"/>
    <lineage>
        <taxon>Bacteria</taxon>
        <taxon>Pseudomonadati</taxon>
        <taxon>Campylobacterota</taxon>
        <taxon>Epsilonproteobacteria</taxon>
        <taxon>Campylobacterales</taxon>
        <taxon>Campylobacteraceae</taxon>
        <taxon>Campylobacter</taxon>
    </lineage>
</organism>
<keyword evidence="7" id="KW-1185">Reference proteome</keyword>
<dbReference type="STRING" id="360107.CHAB381_1453"/>
<evidence type="ECO:0000256" key="4">
    <source>
        <dbReference type="PROSITE-ProRule" id="PRU00236"/>
    </source>
</evidence>
<keyword evidence="2" id="KW-0808">Transferase</keyword>
<evidence type="ECO:0000256" key="2">
    <source>
        <dbReference type="ARBA" id="ARBA00022679"/>
    </source>
</evidence>
<name>A7I3A1_CAMHC</name>
<feature type="binding site" evidence="4">
    <location>
        <position position="136"/>
    </location>
    <ligand>
        <name>Zn(2+)</name>
        <dbReference type="ChEBI" id="CHEBI:29105"/>
    </ligand>
</feature>
<keyword evidence="3" id="KW-0520">NAD</keyword>
<dbReference type="Gene3D" id="3.30.1600.10">
    <property type="entry name" value="SIR2/SIRT2 'Small Domain"/>
    <property type="match status" value="1"/>
</dbReference>
<evidence type="ECO:0000313" key="7">
    <source>
        <dbReference type="Proteomes" id="UP000002407"/>
    </source>
</evidence>
<dbReference type="PANTHER" id="PTHR11085:SF4">
    <property type="entry name" value="NAD-DEPENDENT PROTEIN DEACYLASE"/>
    <property type="match status" value="1"/>
</dbReference>
<dbReference type="PANTHER" id="PTHR11085">
    <property type="entry name" value="NAD-DEPENDENT PROTEIN DEACYLASE SIRTUIN-5, MITOCHONDRIAL-RELATED"/>
    <property type="match status" value="1"/>
</dbReference>
<dbReference type="SUPFAM" id="SSF52467">
    <property type="entry name" value="DHS-like NAD/FAD-binding domain"/>
    <property type="match status" value="1"/>
</dbReference>
<gene>
    <name evidence="6" type="ordered locus">CHAB381_1453</name>
</gene>
<dbReference type="InterPro" id="IPR029035">
    <property type="entry name" value="DHS-like_NAD/FAD-binding_dom"/>
</dbReference>
<proteinExistence type="predicted"/>
<evidence type="ECO:0000256" key="1">
    <source>
        <dbReference type="ARBA" id="ARBA00012928"/>
    </source>
</evidence>
<protein>
    <recommendedName>
        <fullName evidence="1">protein acetyllysine N-acetyltransferase</fullName>
        <ecNumber evidence="1">2.3.1.286</ecNumber>
    </recommendedName>
</protein>
<keyword evidence="4" id="KW-0479">Metal-binding</keyword>
<keyword evidence="6" id="KW-0378">Hydrolase</keyword>
<dbReference type="GO" id="GO:0070403">
    <property type="term" value="F:NAD+ binding"/>
    <property type="evidence" value="ECO:0007669"/>
    <property type="project" value="InterPro"/>
</dbReference>
<dbReference type="InterPro" id="IPR026590">
    <property type="entry name" value="Ssirtuin_cat_dom"/>
</dbReference>
<feature type="domain" description="Deacetylase sirtuin-type" evidence="5">
    <location>
        <begin position="1"/>
        <end position="224"/>
    </location>
</feature>
<dbReference type="HOGENOM" id="CLU_023643_3_1_7"/>
<dbReference type="InterPro" id="IPR050134">
    <property type="entry name" value="NAD-dep_sirtuin_deacylases"/>
</dbReference>
<feature type="binding site" evidence="4">
    <location>
        <position position="133"/>
    </location>
    <ligand>
        <name>Zn(2+)</name>
        <dbReference type="ChEBI" id="CHEBI:29105"/>
    </ligand>
</feature>
<dbReference type="Gene3D" id="3.40.50.1220">
    <property type="entry name" value="TPP-binding domain"/>
    <property type="match status" value="1"/>
</dbReference>
<dbReference type="KEGG" id="cha:CHAB381_1453"/>
<dbReference type="PROSITE" id="PS50305">
    <property type="entry name" value="SIRTUIN"/>
    <property type="match status" value="1"/>
</dbReference>
<dbReference type="eggNOG" id="COG0846">
    <property type="taxonomic scope" value="Bacteria"/>
</dbReference>
<dbReference type="GO" id="GO:0016787">
    <property type="term" value="F:hydrolase activity"/>
    <property type="evidence" value="ECO:0007669"/>
    <property type="project" value="UniProtKB-KW"/>
</dbReference>
<dbReference type="GO" id="GO:0017136">
    <property type="term" value="F:histone deacetylase activity, NAD-dependent"/>
    <property type="evidence" value="ECO:0007669"/>
    <property type="project" value="TreeGrafter"/>
</dbReference>
<evidence type="ECO:0000259" key="5">
    <source>
        <dbReference type="PROSITE" id="PS50305"/>
    </source>
</evidence>
<reference evidence="7" key="1">
    <citation type="submission" date="2007-07" db="EMBL/GenBank/DDBJ databases">
        <title>Complete genome sequence of Campylobacter hominis ATCC BAA-381, a commensal isolated from the human gastrointestinal tract.</title>
        <authorList>
            <person name="Fouts D.E."/>
            <person name="Mongodin E.F."/>
            <person name="Puiu D."/>
            <person name="Sebastian Y."/>
            <person name="Miller W.G."/>
            <person name="Mandrell R.E."/>
            <person name="Nelson K.E."/>
        </authorList>
    </citation>
    <scope>NUCLEOTIDE SEQUENCE [LARGE SCALE GENOMIC DNA]</scope>
    <source>
        <strain evidence="7">ATCC BAA-381 / DSM 21671 / CCUG 45161 / LMG 19568 / NCTC 13146 / CH001A</strain>
    </source>
</reference>
<dbReference type="InterPro" id="IPR026591">
    <property type="entry name" value="Sirtuin_cat_small_dom_sf"/>
</dbReference>
<feature type="active site" description="Proton acceptor" evidence="4">
    <location>
        <position position="106"/>
    </location>
</feature>
<keyword evidence="4" id="KW-0862">Zinc</keyword>
<dbReference type="EC" id="2.3.1.286" evidence="1"/>
<feature type="binding site" evidence="4">
    <location>
        <position position="117"/>
    </location>
    <ligand>
        <name>Zn(2+)</name>
        <dbReference type="ChEBI" id="CHEBI:29105"/>
    </ligand>
</feature>
<dbReference type="GO" id="GO:0046872">
    <property type="term" value="F:metal ion binding"/>
    <property type="evidence" value="ECO:0007669"/>
    <property type="project" value="UniProtKB-KW"/>
</dbReference>
<dbReference type="RefSeq" id="WP_012109296.1">
    <property type="nucleotide sequence ID" value="NC_009714.1"/>
</dbReference>
<dbReference type="OrthoDB" id="9800582at2"/>
<accession>A7I3A1</accession>
<sequence length="232" mass="26285">MNEILILSGAGLSADSGLSTFRGNGGLWENYNVMEICSVEGFAKDRQKVLNFYDNRRIELKNVAPNSAHKMIAEIKAKYPDKIAILTQNIDDLLERAGCHDVVHLHGELTKLRCESCEHEFYIGYESQKDKKCPKCGSSRVRHNVVMFGEMAPFYATLYARLRDMKLFICIGSSGEVLDVANYAYMAEFSILNNLEKSFVDRNFTKVYNETAVNAALKIKLDIENFIKFGKI</sequence>
<feature type="binding site" evidence="4">
    <location>
        <position position="114"/>
    </location>
    <ligand>
        <name>Zn(2+)</name>
        <dbReference type="ChEBI" id="CHEBI:29105"/>
    </ligand>
</feature>
<dbReference type="EMBL" id="CP000776">
    <property type="protein sequence ID" value="ABS51521.1"/>
    <property type="molecule type" value="Genomic_DNA"/>
</dbReference>
<dbReference type="AlphaFoldDB" id="A7I3A1"/>
<evidence type="ECO:0000313" key="6">
    <source>
        <dbReference type="EMBL" id="ABS51521.1"/>
    </source>
</evidence>
<dbReference type="InterPro" id="IPR003000">
    <property type="entry name" value="Sirtuin"/>
</dbReference>
<evidence type="ECO:0000256" key="3">
    <source>
        <dbReference type="ARBA" id="ARBA00023027"/>
    </source>
</evidence>